<dbReference type="CDD" id="cd06154">
    <property type="entry name" value="YjgF_YER057c_UK114_like_6"/>
    <property type="match status" value="1"/>
</dbReference>
<keyword evidence="2" id="KW-1185">Reference proteome</keyword>
<comment type="caution">
    <text evidence="1">The sequence shown here is derived from an EMBL/GenBank/DDBJ whole genome shotgun (WGS) entry which is preliminary data.</text>
</comment>
<protein>
    <submittedName>
        <fullName evidence="1">RidA family protein</fullName>
    </submittedName>
</protein>
<dbReference type="InterPro" id="IPR035959">
    <property type="entry name" value="RutC-like_sf"/>
</dbReference>
<dbReference type="SUPFAM" id="SSF55298">
    <property type="entry name" value="YjgF-like"/>
    <property type="match status" value="1"/>
</dbReference>
<sequence>MKRELISNGNPLEDIIGFSRAVKVGSFISVGGTAPVDENGKTVGIGDVKAQTRKCIEIIKAALEQAGSGLEDVVRTRIILTDIDDWKSVIEVRSGYFKKIKPVDTIMQVSRFVNPEWLIEIEADAIISEK</sequence>
<dbReference type="Gene3D" id="3.30.1330.40">
    <property type="entry name" value="RutC-like"/>
    <property type="match status" value="1"/>
</dbReference>
<dbReference type="Proteomes" id="UP001155077">
    <property type="component" value="Unassembled WGS sequence"/>
</dbReference>
<dbReference type="Pfam" id="PF01042">
    <property type="entry name" value="Ribonuc_L-PSP"/>
    <property type="match status" value="1"/>
</dbReference>
<reference evidence="1" key="1">
    <citation type="submission" date="2022-06" db="EMBL/GenBank/DDBJ databases">
        <title>Gramella sediminis sp. nov., isolated from deep-sea sediment of the Indian Ocean.</title>
        <authorList>
            <person name="Yang L."/>
        </authorList>
    </citation>
    <scope>NUCLEOTIDE SEQUENCE</scope>
    <source>
        <strain evidence="1">HMD3159</strain>
    </source>
</reference>
<name>A0ABT0YZZ2_9FLAO</name>
<accession>A0ABT0YZZ2</accession>
<evidence type="ECO:0000313" key="2">
    <source>
        <dbReference type="Proteomes" id="UP001155077"/>
    </source>
</evidence>
<gene>
    <name evidence="1" type="ORF">NE848_04320</name>
</gene>
<dbReference type="PANTHER" id="PTHR43857:SF1">
    <property type="entry name" value="YJGH FAMILY PROTEIN"/>
    <property type="match status" value="1"/>
</dbReference>
<dbReference type="RefSeq" id="WP_252110992.1">
    <property type="nucleotide sequence ID" value="NZ_JAMSCK010000002.1"/>
</dbReference>
<evidence type="ECO:0000313" key="1">
    <source>
        <dbReference type="EMBL" id="MCM8568590.1"/>
    </source>
</evidence>
<dbReference type="EMBL" id="JAMSCK010000002">
    <property type="protein sequence ID" value="MCM8568590.1"/>
    <property type="molecule type" value="Genomic_DNA"/>
</dbReference>
<dbReference type="InterPro" id="IPR006175">
    <property type="entry name" value="YjgF/YER057c/UK114"/>
</dbReference>
<organism evidence="1 2">
    <name type="scientific">Gramella jeungdoensis</name>
    <dbReference type="NCBI Taxonomy" id="708091"/>
    <lineage>
        <taxon>Bacteria</taxon>
        <taxon>Pseudomonadati</taxon>
        <taxon>Bacteroidota</taxon>
        <taxon>Flavobacteriia</taxon>
        <taxon>Flavobacteriales</taxon>
        <taxon>Flavobacteriaceae</taxon>
        <taxon>Christiangramia</taxon>
    </lineage>
</organism>
<proteinExistence type="predicted"/>
<dbReference type="PANTHER" id="PTHR43857">
    <property type="entry name" value="BLR7761 PROTEIN"/>
    <property type="match status" value="1"/>
</dbReference>